<evidence type="ECO:0000313" key="3">
    <source>
        <dbReference type="Proteomes" id="UP001371456"/>
    </source>
</evidence>
<dbReference type="Proteomes" id="UP001371456">
    <property type="component" value="Unassembled WGS sequence"/>
</dbReference>
<dbReference type="PANTHER" id="PTHR33116">
    <property type="entry name" value="REVERSE TRANSCRIPTASE ZINC-BINDING DOMAIN-CONTAINING PROTEIN-RELATED-RELATED"/>
    <property type="match status" value="1"/>
</dbReference>
<name>A0AAN8Y1N5_SOLBU</name>
<evidence type="ECO:0000256" key="1">
    <source>
        <dbReference type="SAM" id="Phobius"/>
    </source>
</evidence>
<gene>
    <name evidence="2" type="ORF">RDI58_028966</name>
</gene>
<protein>
    <submittedName>
        <fullName evidence="2">Uncharacterized protein</fullName>
    </submittedName>
</protein>
<organism evidence="2 3">
    <name type="scientific">Solanum bulbocastanum</name>
    <name type="common">Wild potato</name>
    <dbReference type="NCBI Taxonomy" id="147425"/>
    <lineage>
        <taxon>Eukaryota</taxon>
        <taxon>Viridiplantae</taxon>
        <taxon>Streptophyta</taxon>
        <taxon>Embryophyta</taxon>
        <taxon>Tracheophyta</taxon>
        <taxon>Spermatophyta</taxon>
        <taxon>Magnoliopsida</taxon>
        <taxon>eudicotyledons</taxon>
        <taxon>Gunneridae</taxon>
        <taxon>Pentapetalae</taxon>
        <taxon>asterids</taxon>
        <taxon>lamiids</taxon>
        <taxon>Solanales</taxon>
        <taxon>Solanaceae</taxon>
        <taxon>Solanoideae</taxon>
        <taxon>Solaneae</taxon>
        <taxon>Solanum</taxon>
    </lineage>
</organism>
<dbReference type="AlphaFoldDB" id="A0AAN8Y1N5"/>
<comment type="caution">
    <text evidence="2">The sequence shown here is derived from an EMBL/GenBank/DDBJ whole genome shotgun (WGS) entry which is preliminary data.</text>
</comment>
<dbReference type="PANTHER" id="PTHR33116:SF67">
    <property type="entry name" value="REVERSE TRANSCRIPTASE"/>
    <property type="match status" value="1"/>
</dbReference>
<proteinExistence type="predicted"/>
<reference evidence="2 3" key="1">
    <citation type="submission" date="2024-02" db="EMBL/GenBank/DDBJ databases">
        <title>de novo genome assembly of Solanum bulbocastanum strain 11H21.</title>
        <authorList>
            <person name="Hosaka A.J."/>
        </authorList>
    </citation>
    <scope>NUCLEOTIDE SEQUENCE [LARGE SCALE GENOMIC DNA]</scope>
    <source>
        <tissue evidence="2">Young leaves</tissue>
    </source>
</reference>
<accession>A0AAN8Y1N5</accession>
<keyword evidence="1" id="KW-0812">Transmembrane</keyword>
<feature type="transmembrane region" description="Helical" evidence="1">
    <location>
        <begin position="12"/>
        <end position="34"/>
    </location>
</feature>
<evidence type="ECO:0000313" key="2">
    <source>
        <dbReference type="EMBL" id="KAK6773728.1"/>
    </source>
</evidence>
<dbReference type="EMBL" id="JBANQN010000012">
    <property type="protein sequence ID" value="KAK6773728.1"/>
    <property type="molecule type" value="Genomic_DNA"/>
</dbReference>
<sequence length="164" mass="19461">MKRINSWWNRLLFFGGKYILISHVFQSMPIYLLLVMSPPVNVINQLHSIFAKFYWRKATGAKNKHWISWVRMFLPKEEGGLSFISIHDVSKALVAKLWWIFRVSTSLWSAYMWNKYCKKLHPILVQGKGVSHIWRRMIMVKKEVEHGRSLLEIQAFGLTIRQSK</sequence>
<keyword evidence="1" id="KW-0472">Membrane</keyword>
<keyword evidence="3" id="KW-1185">Reference proteome</keyword>
<keyword evidence="1" id="KW-1133">Transmembrane helix</keyword>